<accession>A0ABD0QZF2</accession>
<feature type="region of interest" description="Disordered" evidence="1">
    <location>
        <begin position="45"/>
        <end position="166"/>
    </location>
</feature>
<protein>
    <submittedName>
        <fullName evidence="2">Uncharacterized protein</fullName>
    </submittedName>
</protein>
<evidence type="ECO:0000313" key="2">
    <source>
        <dbReference type="EMBL" id="KAL0190771.1"/>
    </source>
</evidence>
<evidence type="ECO:0000256" key="1">
    <source>
        <dbReference type="SAM" id="MobiDB-lite"/>
    </source>
</evidence>
<name>A0ABD0QZF2_CIRMR</name>
<evidence type="ECO:0000313" key="3">
    <source>
        <dbReference type="Proteomes" id="UP001529510"/>
    </source>
</evidence>
<feature type="non-terminal residue" evidence="2">
    <location>
        <position position="1"/>
    </location>
</feature>
<sequence>FGRQPAFASFPSEPVRAPLFPDTFTYLNPDEATVNIVGVHHVPGSPNTLHRTVATNTPPSPALQRRLGGPSSPALGRRLPTSNGGSEPTTPNSPLLGRSGRFIPPSPVLDRHQSSAPIATSSDHRAPPRGQATPDERHGAESRQSTTSLVQPGPATPSFPLEQSCSPSLFLPLDVTVGSIAENSKSVPTDSTESRKTPTPTQVPPVIASIY</sequence>
<proteinExistence type="predicted"/>
<gene>
    <name evidence="2" type="ORF">M9458_013469</name>
</gene>
<dbReference type="Proteomes" id="UP001529510">
    <property type="component" value="Unassembled WGS sequence"/>
</dbReference>
<comment type="caution">
    <text evidence="2">The sequence shown here is derived from an EMBL/GenBank/DDBJ whole genome shotgun (WGS) entry which is preliminary data.</text>
</comment>
<keyword evidence="3" id="KW-1185">Reference proteome</keyword>
<feature type="compositionally biased region" description="Polar residues" evidence="1">
    <location>
        <begin position="45"/>
        <end position="57"/>
    </location>
</feature>
<feature type="compositionally biased region" description="Polar residues" evidence="1">
    <location>
        <begin position="80"/>
        <end position="93"/>
    </location>
</feature>
<feature type="compositionally biased region" description="Polar residues" evidence="1">
    <location>
        <begin position="182"/>
        <end position="191"/>
    </location>
</feature>
<organism evidence="2 3">
    <name type="scientific">Cirrhinus mrigala</name>
    <name type="common">Mrigala</name>
    <dbReference type="NCBI Taxonomy" id="683832"/>
    <lineage>
        <taxon>Eukaryota</taxon>
        <taxon>Metazoa</taxon>
        <taxon>Chordata</taxon>
        <taxon>Craniata</taxon>
        <taxon>Vertebrata</taxon>
        <taxon>Euteleostomi</taxon>
        <taxon>Actinopterygii</taxon>
        <taxon>Neopterygii</taxon>
        <taxon>Teleostei</taxon>
        <taxon>Ostariophysi</taxon>
        <taxon>Cypriniformes</taxon>
        <taxon>Cyprinidae</taxon>
        <taxon>Labeoninae</taxon>
        <taxon>Labeonini</taxon>
        <taxon>Cirrhinus</taxon>
    </lineage>
</organism>
<feature type="region of interest" description="Disordered" evidence="1">
    <location>
        <begin position="182"/>
        <end position="211"/>
    </location>
</feature>
<dbReference type="AlphaFoldDB" id="A0ABD0QZF2"/>
<dbReference type="EMBL" id="JAMKFB020000006">
    <property type="protein sequence ID" value="KAL0190771.1"/>
    <property type="molecule type" value="Genomic_DNA"/>
</dbReference>
<reference evidence="2 3" key="1">
    <citation type="submission" date="2024-05" db="EMBL/GenBank/DDBJ databases">
        <title>Genome sequencing and assembly of Indian major carp, Cirrhinus mrigala (Hamilton, 1822).</title>
        <authorList>
            <person name="Mohindra V."/>
            <person name="Chowdhury L.M."/>
            <person name="Lal K."/>
            <person name="Jena J.K."/>
        </authorList>
    </citation>
    <scope>NUCLEOTIDE SEQUENCE [LARGE SCALE GENOMIC DNA]</scope>
    <source>
        <strain evidence="2">CM1030</strain>
        <tissue evidence="2">Blood</tissue>
    </source>
</reference>
<feature type="non-terminal residue" evidence="2">
    <location>
        <position position="211"/>
    </location>
</feature>